<comment type="caution">
    <text evidence="1">The sequence shown here is derived from an EMBL/GenBank/DDBJ whole genome shotgun (WGS) entry which is preliminary data.</text>
</comment>
<evidence type="ECO:0000313" key="1">
    <source>
        <dbReference type="EMBL" id="KAK3204076.1"/>
    </source>
</evidence>
<sequence>MDRNMPSTNTAFNKLPIELNQRIPSFLSDHKDIANYSLICRKTDHAINDNKFSFWCAKYCDDFVLPGGRTNTQLTNTQLRHGYKYRWQWINKFIKGGFYFRHGNTVAETAILNVLKELIAESFANGTHLLDDDGQLQCLNMIRLKEFVMNSKLFLNGGKRPPLLGPNETHDASLSAVRIMLSHFLLDGPRRPGTWFALDDAQKAVYAATNSAPIFTGPNRDVVNMEWILHCMNFFKFYMTSPDEKLFDLLEDDFGPSKRPTPWCEPLKSGTYPLTTRWYGTYSFMDHHPLALFRARTTMPRCGPHIFDHNVGEGKVQSLTLDFNPPASLPWPRSFEHRLRSRRVTDPNSAFPDLRFDGKGNDIDDPFFATGWLNALPPQCGIPGWQRISFMKHFEEDLSVVGQDDLWAYEGVVVPGGRMILGRWWYASDEDLDFDGEYGGPFVLWAVDGEDEEENGEVDGGEEE</sequence>
<organism evidence="1 2">
    <name type="scientific">Pseudopithomyces chartarum</name>
    <dbReference type="NCBI Taxonomy" id="1892770"/>
    <lineage>
        <taxon>Eukaryota</taxon>
        <taxon>Fungi</taxon>
        <taxon>Dikarya</taxon>
        <taxon>Ascomycota</taxon>
        <taxon>Pezizomycotina</taxon>
        <taxon>Dothideomycetes</taxon>
        <taxon>Pleosporomycetidae</taxon>
        <taxon>Pleosporales</taxon>
        <taxon>Massarineae</taxon>
        <taxon>Didymosphaeriaceae</taxon>
        <taxon>Pseudopithomyces</taxon>
    </lineage>
</organism>
<evidence type="ECO:0008006" key="3">
    <source>
        <dbReference type="Google" id="ProtNLM"/>
    </source>
</evidence>
<dbReference type="EMBL" id="WVTA01000010">
    <property type="protein sequence ID" value="KAK3204076.1"/>
    <property type="molecule type" value="Genomic_DNA"/>
</dbReference>
<name>A0AAN6LXK8_9PLEO</name>
<accession>A0AAN6LXK8</accession>
<dbReference type="Proteomes" id="UP001280581">
    <property type="component" value="Unassembled WGS sequence"/>
</dbReference>
<evidence type="ECO:0000313" key="2">
    <source>
        <dbReference type="Proteomes" id="UP001280581"/>
    </source>
</evidence>
<proteinExistence type="predicted"/>
<gene>
    <name evidence="1" type="ORF">GRF29_106g1594149</name>
</gene>
<reference evidence="1 2" key="1">
    <citation type="submission" date="2021-02" db="EMBL/GenBank/DDBJ databases">
        <title>Genome assembly of Pseudopithomyces chartarum.</title>
        <authorList>
            <person name="Jauregui R."/>
            <person name="Singh J."/>
            <person name="Voisey C."/>
        </authorList>
    </citation>
    <scope>NUCLEOTIDE SEQUENCE [LARGE SCALE GENOMIC DNA]</scope>
    <source>
        <strain evidence="1 2">AGR01</strain>
    </source>
</reference>
<keyword evidence="2" id="KW-1185">Reference proteome</keyword>
<dbReference type="AlphaFoldDB" id="A0AAN6LXK8"/>
<protein>
    <recommendedName>
        <fullName evidence="3">F-box domain-containing protein</fullName>
    </recommendedName>
</protein>